<comment type="function">
    <text evidence="12 13">Required for formation of the rod structure in the basal body of the flagellar apparatus. Together with FliI and FliH, may constitute the export apparatus of flagellin.</text>
</comment>
<evidence type="ECO:0000256" key="7">
    <source>
        <dbReference type="ARBA" id="ARBA00022795"/>
    </source>
</evidence>
<evidence type="ECO:0000256" key="9">
    <source>
        <dbReference type="ARBA" id="ARBA00022989"/>
    </source>
</evidence>
<feature type="transmembrane region" description="Helical" evidence="13">
    <location>
        <begin position="188"/>
        <end position="209"/>
    </location>
</feature>
<dbReference type="InterPro" id="IPR006135">
    <property type="entry name" value="T3SS_substrate_exporter"/>
</dbReference>
<feature type="region of interest" description="Disordered" evidence="14">
    <location>
        <begin position="1"/>
        <end position="25"/>
    </location>
</feature>
<dbReference type="InterPro" id="IPR006136">
    <property type="entry name" value="FlhB"/>
</dbReference>
<dbReference type="SUPFAM" id="SSF160544">
    <property type="entry name" value="EscU C-terminal domain-like"/>
    <property type="match status" value="1"/>
</dbReference>
<evidence type="ECO:0000256" key="3">
    <source>
        <dbReference type="ARBA" id="ARBA00021622"/>
    </source>
</evidence>
<feature type="transmembrane region" description="Helical" evidence="13">
    <location>
        <begin position="63"/>
        <end position="81"/>
    </location>
</feature>
<dbReference type="NCBIfam" id="TIGR00328">
    <property type="entry name" value="flhB"/>
    <property type="match status" value="1"/>
</dbReference>
<gene>
    <name evidence="15" type="primary">flhB_1</name>
    <name evidence="13" type="synonym">flhB</name>
    <name evidence="15" type="ORF">LMG8286_00210</name>
</gene>
<organism evidence="15 16">
    <name type="scientific">Campylobacter suis</name>
    <dbReference type="NCBI Taxonomy" id="2790657"/>
    <lineage>
        <taxon>Bacteria</taxon>
        <taxon>Pseudomonadati</taxon>
        <taxon>Campylobacterota</taxon>
        <taxon>Epsilonproteobacteria</taxon>
        <taxon>Campylobacterales</taxon>
        <taxon>Campylobacteraceae</taxon>
        <taxon>Campylobacter</taxon>
    </lineage>
</organism>
<feature type="compositionally biased region" description="Basic and acidic residues" evidence="14">
    <location>
        <begin position="10"/>
        <end position="25"/>
    </location>
</feature>
<keyword evidence="6 13" id="KW-0812">Transmembrane</keyword>
<keyword evidence="7 13" id="KW-1005">Bacterial flagellum biogenesis</keyword>
<evidence type="ECO:0000256" key="10">
    <source>
        <dbReference type="ARBA" id="ARBA00023136"/>
    </source>
</evidence>
<keyword evidence="16" id="KW-1185">Reference proteome</keyword>
<keyword evidence="15" id="KW-0282">Flagellum</keyword>
<dbReference type="InterPro" id="IPR029025">
    <property type="entry name" value="T3SS_substrate_exporter_C"/>
</dbReference>
<feature type="transmembrane region" description="Helical" evidence="13">
    <location>
        <begin position="32"/>
        <end position="51"/>
    </location>
</feature>
<protein>
    <recommendedName>
        <fullName evidence="3 13">Flagellar biosynthetic protein FlhB</fullName>
    </recommendedName>
</protein>
<dbReference type="Gene3D" id="6.10.250.2080">
    <property type="match status" value="1"/>
</dbReference>
<keyword evidence="5 13" id="KW-1003">Cell membrane</keyword>
<dbReference type="EMBL" id="CAJHOE010000001">
    <property type="protein sequence ID" value="CAD7286379.1"/>
    <property type="molecule type" value="Genomic_DNA"/>
</dbReference>
<evidence type="ECO:0000256" key="6">
    <source>
        <dbReference type="ARBA" id="ARBA00022692"/>
    </source>
</evidence>
<accession>A0ABN7K3H1</accession>
<keyword evidence="15" id="KW-0969">Cilium</keyword>
<dbReference type="Gene3D" id="3.40.1690.10">
    <property type="entry name" value="secretion proteins EscU"/>
    <property type="match status" value="1"/>
</dbReference>
<evidence type="ECO:0000256" key="11">
    <source>
        <dbReference type="ARBA" id="ARBA00023225"/>
    </source>
</evidence>
<evidence type="ECO:0000313" key="16">
    <source>
        <dbReference type="Proteomes" id="UP000789359"/>
    </source>
</evidence>
<dbReference type="PANTHER" id="PTHR30531:SF12">
    <property type="entry name" value="FLAGELLAR BIOSYNTHETIC PROTEIN FLHB"/>
    <property type="match status" value="1"/>
</dbReference>
<reference evidence="15 16" key="1">
    <citation type="submission" date="2020-11" db="EMBL/GenBank/DDBJ databases">
        <authorList>
            <person name="Peeters C."/>
        </authorList>
    </citation>
    <scope>NUCLEOTIDE SEQUENCE [LARGE SCALE GENOMIC DNA]</scope>
    <source>
        <strain evidence="15 16">LMG 8286</strain>
    </source>
</reference>
<evidence type="ECO:0000256" key="1">
    <source>
        <dbReference type="ARBA" id="ARBA00004651"/>
    </source>
</evidence>
<feature type="transmembrane region" description="Helical" evidence="13">
    <location>
        <begin position="147"/>
        <end position="166"/>
    </location>
</feature>
<evidence type="ECO:0000256" key="8">
    <source>
        <dbReference type="ARBA" id="ARBA00022927"/>
    </source>
</evidence>
<feature type="transmembrane region" description="Helical" evidence="13">
    <location>
        <begin position="87"/>
        <end position="108"/>
    </location>
</feature>
<name>A0ABN7K3H1_9BACT</name>
<dbReference type="PRINTS" id="PR00950">
    <property type="entry name" value="TYPE3IMSPROT"/>
</dbReference>
<keyword evidence="15" id="KW-0966">Cell projection</keyword>
<dbReference type="RefSeq" id="WP_230056016.1">
    <property type="nucleotide sequence ID" value="NZ_CAJHOE010000001.1"/>
</dbReference>
<keyword evidence="10 13" id="KW-0472">Membrane</keyword>
<sequence length="357" mass="40387">MAGEDEEKTEEPTSKKIEDAKKDGNVPKSQDMAGFITLCIGIGVLIGMIGFIKNQVVLLYEYYAKFIGVELTLKTIHLIAMNTMWRFLLMILPICVCVAIAGVIANVMQFGLIFTTKPITPDLNKINPIKGLKNLFSMKKAIESVKITVKVAAVFGVGFYFFLQFIKELPHVLFFGMFDQLSWLMDKMLILVGVMLIVLMVIGLADLMITRFQYFKGLRMSKQEIKDEYKQMDGDPQVKARIRRVQMEASRKRMMQQIPAADVVITNPTHYAVAIRYDKTQDNAPVVVAKGVDLIALQIRKIAAENSVEIVENPPLARELYKICEVNDAIPEKLFRAVAEVLSFVYMGNQQKFKDKL</sequence>
<evidence type="ECO:0000256" key="13">
    <source>
        <dbReference type="RuleBase" id="RU364091"/>
    </source>
</evidence>
<comment type="similarity">
    <text evidence="2 13">Belongs to the type III secretion exporter family.</text>
</comment>
<evidence type="ECO:0000313" key="15">
    <source>
        <dbReference type="EMBL" id="CAD7286379.1"/>
    </source>
</evidence>
<evidence type="ECO:0000256" key="12">
    <source>
        <dbReference type="ARBA" id="ARBA00025078"/>
    </source>
</evidence>
<evidence type="ECO:0000256" key="5">
    <source>
        <dbReference type="ARBA" id="ARBA00022475"/>
    </source>
</evidence>
<keyword evidence="11 13" id="KW-1006">Bacterial flagellum protein export</keyword>
<keyword evidence="4 13" id="KW-0813">Transport</keyword>
<evidence type="ECO:0000256" key="14">
    <source>
        <dbReference type="SAM" id="MobiDB-lite"/>
    </source>
</evidence>
<dbReference type="Pfam" id="PF01312">
    <property type="entry name" value="Bac_export_2"/>
    <property type="match status" value="1"/>
</dbReference>
<evidence type="ECO:0000256" key="4">
    <source>
        <dbReference type="ARBA" id="ARBA00022448"/>
    </source>
</evidence>
<comment type="subcellular location">
    <subcellularLocation>
        <location evidence="1">Cell membrane</location>
        <topology evidence="1">Multi-pass membrane protein</topology>
    </subcellularLocation>
</comment>
<keyword evidence="8 13" id="KW-0653">Protein transport</keyword>
<dbReference type="Proteomes" id="UP000789359">
    <property type="component" value="Unassembled WGS sequence"/>
</dbReference>
<evidence type="ECO:0000256" key="2">
    <source>
        <dbReference type="ARBA" id="ARBA00010690"/>
    </source>
</evidence>
<keyword evidence="9 13" id="KW-1133">Transmembrane helix</keyword>
<proteinExistence type="inferred from homology"/>
<dbReference type="PANTHER" id="PTHR30531">
    <property type="entry name" value="FLAGELLAR BIOSYNTHETIC PROTEIN FLHB"/>
    <property type="match status" value="1"/>
</dbReference>
<comment type="caution">
    <text evidence="15">The sequence shown here is derived from an EMBL/GenBank/DDBJ whole genome shotgun (WGS) entry which is preliminary data.</text>
</comment>